<evidence type="ECO:0000256" key="2">
    <source>
        <dbReference type="PROSITE-ProRule" id="PRU00235"/>
    </source>
</evidence>
<dbReference type="Gene3D" id="2.130.10.30">
    <property type="entry name" value="Regulator of chromosome condensation 1/beta-lactamase-inhibitor protein II"/>
    <property type="match status" value="2"/>
</dbReference>
<dbReference type="HOGENOM" id="CLU_284785_0_0_1"/>
<dbReference type="AlphaFoldDB" id="T1GKR3"/>
<dbReference type="EMBL" id="CAQQ02067751">
    <property type="status" value="NOT_ANNOTATED_CDS"/>
    <property type="molecule type" value="Genomic_DNA"/>
</dbReference>
<dbReference type="InterPro" id="IPR009091">
    <property type="entry name" value="RCC1/BLIP-II"/>
</dbReference>
<sequence length="1090" mass="117862">MGKCTHGEIMIMVGFERQQGSGNTQVNKKPSLVVGLDKVFVNRVACGSSHSIAWGLPQSPIEEGKKGPVPFLTTKDPLGGNSLGIYDSEVTPNISTPISKQSSKQPSLSEIIMSLETLGARQTALNYILNAMSIIQARHLIVSSLTSHSKGGGEAPADNTDPVIQEPSPTEIGQSATMSAAMSSSAGPLSAFQSLTGSLSLSSVSSCGGTNPNQKLSKMSTSAMSVIMAATMTHEEQMIEAAHNNGLDDFTALLTESEAKSLIELLKLNVAGRFGLGSQYTNSWQTISDTLIALASNSSSISSMLIETCITELEDLCTSRQCLFGKMPKSVIQETSHPYVDDVTLTGHVRIPGAEALRLEFDTNCSTEKRNDPLVIFDGAGRIVATRSGRELAQWTPEIRIPGDEMRWKFTSDSSVNGWGWKFWIRPFTTFYSLVMALLDSKKINPGQSTVLIRLASALAQCSQLNSLTPTQRIWSLKKLHSILNSKNAPKHSEPVIVSILTPLIPEIYHQYEYEEPQVRGGMHLMHSEYFKTLVALACDMQLDSLIPQSDLHKWSWFRRYCTAVRVAQSLVHRVELPQQFCVEVRKKISEMLPSPSNVTIGTSMTTSSTSLSSSSSNNTPQPVTPSNFLTAHNLNRSCSNTDVQDLTEQCSNISQSQFVYIHEDHNLFKSEHDSQLLQWLNRRPEDWALSWGGASTIYGWGHNHRGQLGGLEGSRIKSPTPCEALSLLRPVQLAGGEQTLYAVTPDGKLFATGYGAGGRLGIGGTDSVATPTWWRGKHCLALTTDGEVFSWGEGEDGKLGHGNRMSYDRPKLIESLSGIGIVDIACGSAHSACITSSGQVLTWGKGRYGRLGHGDSEDQLRPKPVEALLCYRAVDIACGSGDAQTLCITDDDNVWSWGDGDYGKLGRGGSDGCKVPMKIESLSGLGVTKVECGSQFSVALTKSGAVYTFGKGDYHRLGHGNTDHVRRPKKIAALQGKKIISISTGSLHCVACSDTGEVFTWGDNDEGQLGDGTVSAIQRPRLVTALQGKHIVKVTCGSAHTLALSTSQLSEAARPPPNPPIEYDLVGELSPDALHARLVLLHHFSELYI</sequence>
<dbReference type="PANTHER" id="PTHR22872">
    <property type="entry name" value="BTK-BINDING PROTEIN-RELATED"/>
    <property type="match status" value="1"/>
</dbReference>
<dbReference type="OMA" id="THEEQMI"/>
<name>T1GKR3_MEGSC</name>
<dbReference type="Pfam" id="PF25390">
    <property type="entry name" value="WD40_RLD"/>
    <property type="match status" value="1"/>
</dbReference>
<proteinExistence type="predicted"/>
<dbReference type="STRING" id="36166.T1GKR3"/>
<dbReference type="PRINTS" id="PR00633">
    <property type="entry name" value="RCCNDNSATION"/>
</dbReference>
<feature type="domain" description="RCC1-like" evidence="4">
    <location>
        <begin position="778"/>
        <end position="1044"/>
    </location>
</feature>
<dbReference type="SUPFAM" id="SSF50985">
    <property type="entry name" value="RCC1/BLIP-II"/>
    <property type="match status" value="2"/>
</dbReference>
<organism evidence="5 6">
    <name type="scientific">Megaselia scalaris</name>
    <name type="common">Humpbacked fly</name>
    <name type="synonym">Phora scalaris</name>
    <dbReference type="NCBI Taxonomy" id="36166"/>
    <lineage>
        <taxon>Eukaryota</taxon>
        <taxon>Metazoa</taxon>
        <taxon>Ecdysozoa</taxon>
        <taxon>Arthropoda</taxon>
        <taxon>Hexapoda</taxon>
        <taxon>Insecta</taxon>
        <taxon>Pterygota</taxon>
        <taxon>Neoptera</taxon>
        <taxon>Endopterygota</taxon>
        <taxon>Diptera</taxon>
        <taxon>Brachycera</taxon>
        <taxon>Muscomorpha</taxon>
        <taxon>Platypezoidea</taxon>
        <taxon>Phoridae</taxon>
        <taxon>Megaseliini</taxon>
        <taxon>Megaselia</taxon>
    </lineage>
</organism>
<evidence type="ECO:0000256" key="1">
    <source>
        <dbReference type="ARBA" id="ARBA00022737"/>
    </source>
</evidence>
<reference evidence="6" key="1">
    <citation type="submission" date="2013-02" db="EMBL/GenBank/DDBJ databases">
        <authorList>
            <person name="Hughes D."/>
        </authorList>
    </citation>
    <scope>NUCLEOTIDE SEQUENCE</scope>
    <source>
        <strain>Durham</strain>
        <strain evidence="6">NC isolate 2 -- Noor lab</strain>
    </source>
</reference>
<dbReference type="FunFam" id="2.130.10.30:FF:000003">
    <property type="entry name" value="E3 ubiquitin-protein ligase HERC2 isoform X1"/>
    <property type="match status" value="1"/>
</dbReference>
<keyword evidence="1" id="KW-0677">Repeat</keyword>
<keyword evidence="6" id="KW-1185">Reference proteome</keyword>
<accession>T1GKR3</accession>
<dbReference type="EnsemblMetazoa" id="MESCA004090-RA">
    <property type="protein sequence ID" value="MESCA004090-PA"/>
    <property type="gene ID" value="MESCA004090"/>
</dbReference>
<feature type="repeat" description="RCC1" evidence="2">
    <location>
        <begin position="696"/>
        <end position="747"/>
    </location>
</feature>
<evidence type="ECO:0000313" key="5">
    <source>
        <dbReference type="EnsemblMetazoa" id="MESCA004090-PA"/>
    </source>
</evidence>
<feature type="repeat" description="RCC1" evidence="2">
    <location>
        <begin position="945"/>
        <end position="996"/>
    </location>
</feature>
<dbReference type="InterPro" id="IPR035914">
    <property type="entry name" value="Sperma_CUB_dom_sf"/>
</dbReference>
<feature type="compositionally biased region" description="Low complexity" evidence="3">
    <location>
        <begin position="603"/>
        <end position="627"/>
    </location>
</feature>
<dbReference type="InterPro" id="IPR058923">
    <property type="entry name" value="RCC1-like_dom"/>
</dbReference>
<feature type="repeat" description="RCC1" evidence="2">
    <location>
        <begin position="893"/>
        <end position="944"/>
    </location>
</feature>
<dbReference type="EMBL" id="CAQQ02067750">
    <property type="status" value="NOT_ANNOTATED_CDS"/>
    <property type="molecule type" value="Genomic_DNA"/>
</dbReference>
<dbReference type="Proteomes" id="UP000015102">
    <property type="component" value="Unassembled WGS sequence"/>
</dbReference>
<dbReference type="InterPro" id="IPR000408">
    <property type="entry name" value="Reg_chr_condens"/>
</dbReference>
<dbReference type="InterPro" id="IPR051625">
    <property type="entry name" value="Signaling_Regulatory_Domain"/>
</dbReference>
<dbReference type="PANTHER" id="PTHR22872:SF2">
    <property type="entry name" value="INHIBITOR OF BRUTON TYROSINE KINASE"/>
    <property type="match status" value="1"/>
</dbReference>
<feature type="region of interest" description="Disordered" evidence="3">
    <location>
        <begin position="146"/>
        <end position="180"/>
    </location>
</feature>
<reference evidence="5" key="2">
    <citation type="submission" date="2015-06" db="UniProtKB">
        <authorList>
            <consortium name="EnsemblMetazoa"/>
        </authorList>
    </citation>
    <scope>IDENTIFICATION</scope>
</reference>
<evidence type="ECO:0000313" key="6">
    <source>
        <dbReference type="Proteomes" id="UP000015102"/>
    </source>
</evidence>
<evidence type="ECO:0000256" key="3">
    <source>
        <dbReference type="SAM" id="MobiDB-lite"/>
    </source>
</evidence>
<feature type="repeat" description="RCC1" evidence="2">
    <location>
        <begin position="839"/>
        <end position="890"/>
    </location>
</feature>
<feature type="region of interest" description="Disordered" evidence="3">
    <location>
        <begin position="600"/>
        <end position="627"/>
    </location>
</feature>
<dbReference type="PROSITE" id="PS50012">
    <property type="entry name" value="RCC1_3"/>
    <property type="match status" value="6"/>
</dbReference>
<feature type="repeat" description="RCC1" evidence="2">
    <location>
        <begin position="997"/>
        <end position="1048"/>
    </location>
</feature>
<evidence type="ECO:0000259" key="4">
    <source>
        <dbReference type="Pfam" id="PF25390"/>
    </source>
</evidence>
<feature type="repeat" description="RCC1" evidence="2">
    <location>
        <begin position="787"/>
        <end position="838"/>
    </location>
</feature>
<dbReference type="SUPFAM" id="SSF49854">
    <property type="entry name" value="Spermadhesin, CUB domain"/>
    <property type="match status" value="1"/>
</dbReference>
<protein>
    <recommendedName>
        <fullName evidence="4">RCC1-like domain-containing protein</fullName>
    </recommendedName>
</protein>